<proteinExistence type="predicted"/>
<dbReference type="OrthoDB" id="6463684at2759"/>
<name>A0A4Y2VUF6_ARAVE</name>
<organism evidence="2 3">
    <name type="scientific">Araneus ventricosus</name>
    <name type="common">Orbweaver spider</name>
    <name type="synonym">Epeira ventricosa</name>
    <dbReference type="NCBI Taxonomy" id="182803"/>
    <lineage>
        <taxon>Eukaryota</taxon>
        <taxon>Metazoa</taxon>
        <taxon>Ecdysozoa</taxon>
        <taxon>Arthropoda</taxon>
        <taxon>Chelicerata</taxon>
        <taxon>Arachnida</taxon>
        <taxon>Araneae</taxon>
        <taxon>Araneomorphae</taxon>
        <taxon>Entelegynae</taxon>
        <taxon>Araneoidea</taxon>
        <taxon>Araneidae</taxon>
        <taxon>Araneus</taxon>
    </lineage>
</organism>
<evidence type="ECO:0000313" key="2">
    <source>
        <dbReference type="EMBL" id="GBO28525.1"/>
    </source>
</evidence>
<keyword evidence="3" id="KW-1185">Reference proteome</keyword>
<dbReference type="Proteomes" id="UP000499080">
    <property type="component" value="Unassembled WGS sequence"/>
</dbReference>
<dbReference type="Pfam" id="PF01498">
    <property type="entry name" value="HTH_Tnp_Tc3_2"/>
    <property type="match status" value="1"/>
</dbReference>
<feature type="domain" description="Transposase Tc1-like" evidence="1">
    <location>
        <begin position="70"/>
        <end position="124"/>
    </location>
</feature>
<accession>A0A4Y2VUF6</accession>
<dbReference type="GO" id="GO:0015074">
    <property type="term" value="P:DNA integration"/>
    <property type="evidence" value="ECO:0007669"/>
    <property type="project" value="InterPro"/>
</dbReference>
<dbReference type="GO" id="GO:0006313">
    <property type="term" value="P:DNA transposition"/>
    <property type="evidence" value="ECO:0007669"/>
    <property type="project" value="InterPro"/>
</dbReference>
<dbReference type="InterPro" id="IPR002492">
    <property type="entry name" value="Transposase_Tc1-like"/>
</dbReference>
<dbReference type="AlphaFoldDB" id="A0A4Y2VUF6"/>
<evidence type="ECO:0000313" key="3">
    <source>
        <dbReference type="Proteomes" id="UP000499080"/>
    </source>
</evidence>
<gene>
    <name evidence="2" type="ORF">AVEN_250651_1</name>
</gene>
<protein>
    <recommendedName>
        <fullName evidence="1">Transposase Tc1-like domain-containing protein</fullName>
    </recommendedName>
</protein>
<dbReference type="GO" id="GO:0003677">
    <property type="term" value="F:DNA binding"/>
    <property type="evidence" value="ECO:0007669"/>
    <property type="project" value="InterPro"/>
</dbReference>
<sequence>MSRRSRLSDSLSGERSEGWKWGCHRLMLLDVSMCLVVWSNDSGININPKILCPEDMFQTDHKVTAPAEDRFLALSARRRRRITVPQLVADHFVASGRRIPATTVRRKLHNAGLYARRPVVCVPLDGQEEGLAYVRQENTFPRPDRNGFLYSSQTSPDSHWRAIQDVC</sequence>
<evidence type="ECO:0000259" key="1">
    <source>
        <dbReference type="Pfam" id="PF01498"/>
    </source>
</evidence>
<comment type="caution">
    <text evidence="2">The sequence shown here is derived from an EMBL/GenBank/DDBJ whole genome shotgun (WGS) entry which is preliminary data.</text>
</comment>
<dbReference type="EMBL" id="BGPR01051601">
    <property type="protein sequence ID" value="GBO28525.1"/>
    <property type="molecule type" value="Genomic_DNA"/>
</dbReference>
<reference evidence="2 3" key="1">
    <citation type="journal article" date="2019" name="Sci. Rep.">
        <title>Orb-weaving spider Araneus ventricosus genome elucidates the spidroin gene catalogue.</title>
        <authorList>
            <person name="Kono N."/>
            <person name="Nakamura H."/>
            <person name="Ohtoshi R."/>
            <person name="Moran D.A.P."/>
            <person name="Shinohara A."/>
            <person name="Yoshida Y."/>
            <person name="Fujiwara M."/>
            <person name="Mori M."/>
            <person name="Tomita M."/>
            <person name="Arakawa K."/>
        </authorList>
    </citation>
    <scope>NUCLEOTIDE SEQUENCE [LARGE SCALE GENOMIC DNA]</scope>
</reference>